<dbReference type="SUPFAM" id="SSF55136">
    <property type="entry name" value="Probable bacterial effector-binding domain"/>
    <property type="match status" value="1"/>
</dbReference>
<dbReference type="SUPFAM" id="SSF46689">
    <property type="entry name" value="Homeodomain-like"/>
    <property type="match status" value="2"/>
</dbReference>
<dbReference type="Pfam" id="PF12833">
    <property type="entry name" value="HTH_18"/>
    <property type="match status" value="1"/>
</dbReference>
<evidence type="ECO:0000259" key="4">
    <source>
        <dbReference type="PROSITE" id="PS01124"/>
    </source>
</evidence>
<dbReference type="Proteomes" id="UP000273083">
    <property type="component" value="Unassembled WGS sequence"/>
</dbReference>
<dbReference type="Gene3D" id="1.10.10.60">
    <property type="entry name" value="Homeodomain-like"/>
    <property type="match status" value="2"/>
</dbReference>
<sequence length="291" mass="34232">MDNNTQILRFVIEYIEEHISERISLEEVANAAGYSKYHLHRMFSVVIGITMHQYIKRRQLTEAAKRIIFSDEPIIQIALDAGYDSQQAFLLAFKEMYKLTPQKFRRVHQYRPLQLKFEMSGNLTNLKGDRIMDIEIVEREELCFVGYKVSTKKGFLAIPRLWHRLNKEKYKINNRTDEDFIVGINDYSGETNFEEAHPAFDYYAAVEVSKAENIDREMSIFTLPPSKYVVFIYKGKAKDSMEPVMDYIYKEWFPKSNSQLNEQAKADFIRYGEKTDEKGESRIEVWVPVIA</sequence>
<dbReference type="PANTHER" id="PTHR47504:SF5">
    <property type="entry name" value="RIGHT ORIGIN-BINDING PROTEIN"/>
    <property type="match status" value="1"/>
</dbReference>
<dbReference type="InterPro" id="IPR020449">
    <property type="entry name" value="Tscrpt_reg_AraC-type_HTH"/>
</dbReference>
<evidence type="ECO:0000313" key="5">
    <source>
        <dbReference type="EMBL" id="ROR25880.1"/>
    </source>
</evidence>
<dbReference type="InterPro" id="IPR018062">
    <property type="entry name" value="HTH_AraC-typ_CS"/>
</dbReference>
<gene>
    <name evidence="5" type="ORF">EDD66_10990</name>
</gene>
<evidence type="ECO:0000256" key="1">
    <source>
        <dbReference type="ARBA" id="ARBA00023015"/>
    </source>
</evidence>
<protein>
    <submittedName>
        <fullName evidence="5">AraC family transcriptional regulator</fullName>
    </submittedName>
</protein>
<dbReference type="EMBL" id="RJVG01000009">
    <property type="protein sequence ID" value="ROR25880.1"/>
    <property type="molecule type" value="Genomic_DNA"/>
</dbReference>
<dbReference type="InterPro" id="IPR050959">
    <property type="entry name" value="MarA-like"/>
</dbReference>
<dbReference type="PROSITE" id="PS01124">
    <property type="entry name" value="HTH_ARAC_FAMILY_2"/>
    <property type="match status" value="1"/>
</dbReference>
<accession>A0A3N1XGP2</accession>
<dbReference type="SMART" id="SM00871">
    <property type="entry name" value="AraC_E_bind"/>
    <property type="match status" value="1"/>
</dbReference>
<feature type="domain" description="HTH araC/xylS-type" evidence="4">
    <location>
        <begin position="9"/>
        <end position="107"/>
    </location>
</feature>
<dbReference type="InterPro" id="IPR011256">
    <property type="entry name" value="Reg_factor_effector_dom_sf"/>
</dbReference>
<dbReference type="InterPro" id="IPR029441">
    <property type="entry name" value="Cass2"/>
</dbReference>
<dbReference type="OrthoDB" id="9782503at2"/>
<evidence type="ECO:0000256" key="2">
    <source>
        <dbReference type="ARBA" id="ARBA00023125"/>
    </source>
</evidence>
<dbReference type="GO" id="GO:0003700">
    <property type="term" value="F:DNA-binding transcription factor activity"/>
    <property type="evidence" value="ECO:0007669"/>
    <property type="project" value="InterPro"/>
</dbReference>
<dbReference type="SMART" id="SM00342">
    <property type="entry name" value="HTH_ARAC"/>
    <property type="match status" value="1"/>
</dbReference>
<dbReference type="Pfam" id="PF14526">
    <property type="entry name" value="Cass2"/>
    <property type="match status" value="1"/>
</dbReference>
<keyword evidence="3" id="KW-0804">Transcription</keyword>
<keyword evidence="1" id="KW-0805">Transcription regulation</keyword>
<dbReference type="AlphaFoldDB" id="A0A3N1XGP2"/>
<dbReference type="InterPro" id="IPR010499">
    <property type="entry name" value="AraC_E-bd"/>
</dbReference>
<evidence type="ECO:0000256" key="3">
    <source>
        <dbReference type="ARBA" id="ARBA00023163"/>
    </source>
</evidence>
<dbReference type="Gene3D" id="3.20.80.10">
    <property type="entry name" value="Regulatory factor, effector binding domain"/>
    <property type="match status" value="1"/>
</dbReference>
<comment type="caution">
    <text evidence="5">The sequence shown here is derived from an EMBL/GenBank/DDBJ whole genome shotgun (WGS) entry which is preliminary data.</text>
</comment>
<dbReference type="PRINTS" id="PR00032">
    <property type="entry name" value="HTHARAC"/>
</dbReference>
<name>A0A3N1XGP2_9FIRM</name>
<organism evidence="5 6">
    <name type="scientific">Mobilisporobacter senegalensis</name>
    <dbReference type="NCBI Taxonomy" id="1329262"/>
    <lineage>
        <taxon>Bacteria</taxon>
        <taxon>Bacillati</taxon>
        <taxon>Bacillota</taxon>
        <taxon>Clostridia</taxon>
        <taxon>Lachnospirales</taxon>
        <taxon>Lachnospiraceae</taxon>
        <taxon>Mobilisporobacter</taxon>
    </lineage>
</organism>
<dbReference type="InterPro" id="IPR018060">
    <property type="entry name" value="HTH_AraC"/>
</dbReference>
<keyword evidence="2" id="KW-0238">DNA-binding</keyword>
<dbReference type="PANTHER" id="PTHR47504">
    <property type="entry name" value="RIGHT ORIGIN-BINDING PROTEIN"/>
    <property type="match status" value="1"/>
</dbReference>
<reference evidence="5 6" key="1">
    <citation type="submission" date="2018-11" db="EMBL/GenBank/DDBJ databases">
        <title>Genomic Encyclopedia of Type Strains, Phase IV (KMG-IV): sequencing the most valuable type-strain genomes for metagenomic binning, comparative biology and taxonomic classification.</title>
        <authorList>
            <person name="Goeker M."/>
        </authorList>
    </citation>
    <scope>NUCLEOTIDE SEQUENCE [LARGE SCALE GENOMIC DNA]</scope>
    <source>
        <strain evidence="5 6">DSM 26537</strain>
    </source>
</reference>
<keyword evidence="6" id="KW-1185">Reference proteome</keyword>
<dbReference type="GO" id="GO:0043565">
    <property type="term" value="F:sequence-specific DNA binding"/>
    <property type="evidence" value="ECO:0007669"/>
    <property type="project" value="InterPro"/>
</dbReference>
<proteinExistence type="predicted"/>
<dbReference type="InterPro" id="IPR009057">
    <property type="entry name" value="Homeodomain-like_sf"/>
</dbReference>
<dbReference type="RefSeq" id="WP_123610241.1">
    <property type="nucleotide sequence ID" value="NZ_RJVG01000009.1"/>
</dbReference>
<evidence type="ECO:0000313" key="6">
    <source>
        <dbReference type="Proteomes" id="UP000273083"/>
    </source>
</evidence>
<dbReference type="PROSITE" id="PS00041">
    <property type="entry name" value="HTH_ARAC_FAMILY_1"/>
    <property type="match status" value="1"/>
</dbReference>